<evidence type="ECO:0000313" key="2">
    <source>
        <dbReference type="Proteomes" id="UP000481288"/>
    </source>
</evidence>
<gene>
    <name evidence="1" type="ORF">LCER1_G002002</name>
</gene>
<reference evidence="1 2" key="1">
    <citation type="submission" date="2018-05" db="EMBL/GenBank/DDBJ databases">
        <title>Whole genome sequencing for identification of molecular markers to develop diagnostic detection tools for the regulated plant pathogen Lachnellula willkommii.</title>
        <authorList>
            <person name="Giroux E."/>
            <person name="Bilodeau G."/>
        </authorList>
    </citation>
    <scope>NUCLEOTIDE SEQUENCE [LARGE SCALE GENOMIC DNA]</scope>
    <source>
        <strain evidence="1 2">CBS 625.97</strain>
    </source>
</reference>
<evidence type="ECO:0000313" key="1">
    <source>
        <dbReference type="EMBL" id="TVY56889.1"/>
    </source>
</evidence>
<dbReference type="EMBL" id="QGMG01000126">
    <property type="protein sequence ID" value="TVY56889.1"/>
    <property type="molecule type" value="Genomic_DNA"/>
</dbReference>
<keyword evidence="2" id="KW-1185">Reference proteome</keyword>
<proteinExistence type="predicted"/>
<comment type="caution">
    <text evidence="1">The sequence shown here is derived from an EMBL/GenBank/DDBJ whole genome shotgun (WGS) entry which is preliminary data.</text>
</comment>
<dbReference type="PANTHER" id="PTHR37540">
    <property type="entry name" value="TRANSCRIPTION FACTOR (ACR-2), PUTATIVE-RELATED-RELATED"/>
    <property type="match status" value="1"/>
</dbReference>
<dbReference type="PANTHER" id="PTHR37540:SF5">
    <property type="entry name" value="TRANSCRIPTION FACTOR DOMAIN-CONTAINING PROTEIN"/>
    <property type="match status" value="1"/>
</dbReference>
<dbReference type="AlphaFoldDB" id="A0A7D8ZA75"/>
<dbReference type="OrthoDB" id="4158087at2759"/>
<accession>A0A7D8ZA75</accession>
<protein>
    <submittedName>
        <fullName evidence="1">Uncharacterized protein</fullName>
    </submittedName>
</protein>
<name>A0A7D8ZA75_9HELO</name>
<dbReference type="Proteomes" id="UP000481288">
    <property type="component" value="Unassembled WGS sequence"/>
</dbReference>
<sequence length="461" mass="52650">MCQSFQSSREEDGRPDEPSLPLLLFLRPIQAGPVGPTAATASADSSRTPPPLTAVQYQADLIPYAWFERDGPVLFVNRSRWNFHSSFQVTSSDRKSHNRSLTPRQSHWMPYMRSPDHTMVKGAVLDATVLAWIGKSPECFQFRVETINWIQEQLKDPTRAVSNATLGAIMTFTQWTAGYNNPEEISSHMNAIERIVDLRGGFRSFQTDGSMIAKLTLFDSMVAVLTGKPPRFPMVEYFVSRPITPSTNHRIFSYESPLSTTESLDSIKYHKNQSAIIACLKSMWNLTRDFESPHEARFPVDHTSDPPVPFVEEQRDIFKTPLLTLPILSSCHDLSHDHVLETLQGAAFIYSRCLTNLNVDFPSYLNYEAFRNLNRAFGKCTEDDFWVRYPGVLLWVMLVGTATARGKEEAAFWMFYLARTGSFSKAENFLMEGVTIRRFLVVQRLMREDRTILRHLTHTSR</sequence>
<organism evidence="1 2">
    <name type="scientific">Lachnellula cervina</name>
    <dbReference type="NCBI Taxonomy" id="1316786"/>
    <lineage>
        <taxon>Eukaryota</taxon>
        <taxon>Fungi</taxon>
        <taxon>Dikarya</taxon>
        <taxon>Ascomycota</taxon>
        <taxon>Pezizomycotina</taxon>
        <taxon>Leotiomycetes</taxon>
        <taxon>Helotiales</taxon>
        <taxon>Lachnaceae</taxon>
        <taxon>Lachnellula</taxon>
    </lineage>
</organism>